<accession>A0AAW3WWJ0</accession>
<reference evidence="1" key="1">
    <citation type="submission" date="2020-08" db="EMBL/GenBank/DDBJ databases">
        <title>Food and environmental bacterial isolates.</title>
        <authorList>
            <person name="Richter L."/>
            <person name="Du Plessis E.M."/>
            <person name="Duvenage S."/>
            <person name="Allam M."/>
            <person name="Korsten L."/>
        </authorList>
    </citation>
    <scope>NUCLEOTIDE SEQUENCE</scope>
    <source>
        <strain evidence="1">UPMP2127</strain>
    </source>
</reference>
<dbReference type="RefSeq" id="WP_074423373.1">
    <property type="nucleotide sequence ID" value="NZ_JACBIV010000026.1"/>
</dbReference>
<dbReference type="Gene3D" id="2.30.110.10">
    <property type="entry name" value="Electron Transport, Fmn-binding Protein, Chain A"/>
    <property type="match status" value="1"/>
</dbReference>
<dbReference type="InterPro" id="IPR012349">
    <property type="entry name" value="Split_barrel_FMN-bd"/>
</dbReference>
<name>A0AAW3WWJ0_SERFO</name>
<comment type="caution">
    <text evidence="1">The sequence shown here is derived from an EMBL/GenBank/DDBJ whole genome shotgun (WGS) entry which is preliminary data.</text>
</comment>
<gene>
    <name evidence="1" type="ORF">H8J20_21885</name>
</gene>
<protein>
    <submittedName>
        <fullName evidence="1">Pyridoxamine 5'-phosphate oxidase family protein</fullName>
    </submittedName>
</protein>
<dbReference type="AlphaFoldDB" id="A0AAW3WWJ0"/>
<evidence type="ECO:0000313" key="1">
    <source>
        <dbReference type="EMBL" id="MBC3214792.1"/>
    </source>
</evidence>
<evidence type="ECO:0000313" key="2">
    <source>
        <dbReference type="Proteomes" id="UP000659084"/>
    </source>
</evidence>
<dbReference type="EMBL" id="JACNYO010000028">
    <property type="protein sequence ID" value="MBC3214792.1"/>
    <property type="molecule type" value="Genomic_DNA"/>
</dbReference>
<proteinExistence type="predicted"/>
<dbReference type="SUPFAM" id="SSF50475">
    <property type="entry name" value="FMN-binding split barrel"/>
    <property type="match status" value="1"/>
</dbReference>
<dbReference type="Proteomes" id="UP000659084">
    <property type="component" value="Unassembled WGS sequence"/>
</dbReference>
<organism evidence="1 2">
    <name type="scientific">Serratia fonticola</name>
    <dbReference type="NCBI Taxonomy" id="47917"/>
    <lineage>
        <taxon>Bacteria</taxon>
        <taxon>Pseudomonadati</taxon>
        <taxon>Pseudomonadota</taxon>
        <taxon>Gammaproteobacteria</taxon>
        <taxon>Enterobacterales</taxon>
        <taxon>Yersiniaceae</taxon>
        <taxon>Serratia</taxon>
    </lineage>
</organism>
<sequence>MSKTERSLSLLQNSRFFTLASRSLAGEVWASTVNYVPAFSPVRILWCSMRTARHSENIRQHALVSGSVFRTNLQGVSPLGLDGAQFTGLCREIPEHESSEAHHYFSLNNFPDEALRAEWMPPLDEFIGKGARRFYELTISEWWLLDIDRWLETRQDRRIAVDLKTLINP</sequence>